<dbReference type="AlphaFoldDB" id="A0A7I8K6V4"/>
<comment type="function">
    <text evidence="6">Involved in nucleolar processing of pre-18S ribosomal RNA. Has a role in the nuclear export of 40S pre-ribosomal subunit to the cytoplasm.</text>
</comment>
<evidence type="ECO:0000256" key="1">
    <source>
        <dbReference type="ARBA" id="ARBA00004604"/>
    </source>
</evidence>
<feature type="compositionally biased region" description="Low complexity" evidence="7">
    <location>
        <begin position="31"/>
        <end position="44"/>
    </location>
</feature>
<name>A0A7I8K6V4_SPIIN</name>
<feature type="compositionally biased region" description="Basic and acidic residues" evidence="7">
    <location>
        <begin position="270"/>
        <end position="339"/>
    </location>
</feature>
<feature type="compositionally biased region" description="Basic and acidic residues" evidence="7">
    <location>
        <begin position="379"/>
        <end position="392"/>
    </location>
</feature>
<feature type="compositionally biased region" description="Basic and acidic residues" evidence="7">
    <location>
        <begin position="492"/>
        <end position="502"/>
    </location>
</feature>
<proteinExistence type="inferred from homology"/>
<dbReference type="PANTHER" id="PTHR23183:SF0">
    <property type="entry name" value="NUCLEOLAR PROTEIN 14"/>
    <property type="match status" value="1"/>
</dbReference>
<dbReference type="GO" id="GO:0030692">
    <property type="term" value="C:Noc4p-Nop14p complex"/>
    <property type="evidence" value="ECO:0007669"/>
    <property type="project" value="TreeGrafter"/>
</dbReference>
<feature type="compositionally biased region" description="Acidic residues" evidence="7">
    <location>
        <begin position="341"/>
        <end position="352"/>
    </location>
</feature>
<dbReference type="GO" id="GO:0032040">
    <property type="term" value="C:small-subunit processome"/>
    <property type="evidence" value="ECO:0007669"/>
    <property type="project" value="InterPro"/>
</dbReference>
<gene>
    <name evidence="8" type="ORF">SI8410_03004138</name>
</gene>
<organism evidence="8 9">
    <name type="scientific">Spirodela intermedia</name>
    <name type="common">Intermediate duckweed</name>
    <dbReference type="NCBI Taxonomy" id="51605"/>
    <lineage>
        <taxon>Eukaryota</taxon>
        <taxon>Viridiplantae</taxon>
        <taxon>Streptophyta</taxon>
        <taxon>Embryophyta</taxon>
        <taxon>Tracheophyta</taxon>
        <taxon>Spermatophyta</taxon>
        <taxon>Magnoliopsida</taxon>
        <taxon>Liliopsida</taxon>
        <taxon>Araceae</taxon>
        <taxon>Lemnoideae</taxon>
        <taxon>Spirodela</taxon>
    </lineage>
</organism>
<feature type="compositionally biased region" description="Acidic residues" evidence="7">
    <location>
        <begin position="426"/>
        <end position="445"/>
    </location>
</feature>
<dbReference type="OrthoDB" id="441771at2759"/>
<evidence type="ECO:0000313" key="9">
    <source>
        <dbReference type="Proteomes" id="UP000663760"/>
    </source>
</evidence>
<evidence type="ECO:0000313" key="8">
    <source>
        <dbReference type="EMBL" id="CAA7393380.1"/>
    </source>
</evidence>
<evidence type="ECO:0000256" key="7">
    <source>
        <dbReference type="SAM" id="MobiDB-lite"/>
    </source>
</evidence>
<protein>
    <submittedName>
        <fullName evidence="8">Uncharacterized protein</fullName>
    </submittedName>
</protein>
<evidence type="ECO:0000256" key="5">
    <source>
        <dbReference type="ARBA" id="ARBA00023242"/>
    </source>
</evidence>
<dbReference type="PANTHER" id="PTHR23183">
    <property type="entry name" value="NOP14"/>
    <property type="match status" value="1"/>
</dbReference>
<dbReference type="InterPro" id="IPR007276">
    <property type="entry name" value="Nop14"/>
</dbReference>
<accession>A0A7I8K6V4</accession>
<feature type="region of interest" description="Disordered" evidence="7">
    <location>
        <begin position="266"/>
        <end position="502"/>
    </location>
</feature>
<comment type="subcellular location">
    <subcellularLocation>
        <location evidence="1">Nucleus</location>
        <location evidence="1">Nucleolus</location>
    </subcellularLocation>
</comment>
<comment type="similarity">
    <text evidence="2">Belongs to the NOP14 family.</text>
</comment>
<keyword evidence="5" id="KW-0539">Nucleus</keyword>
<dbReference type="Pfam" id="PF04147">
    <property type="entry name" value="Nop14"/>
    <property type="match status" value="1"/>
</dbReference>
<sequence>MVKRSANPRAPNPSIPKGEKIMKRKKKSAKRLLSAPGAAAQKSAQAVLENPFENIYSRRKLDVIGKKRKGEDRSVGLARSRAVEKRRKTLLKDYEQSRKSSMFVDKRIGEADNALGEFDKGILRLQRERQQKLKKVNKYKLSDGEEDESEHYKGKLLSDVDDFQDDVPLDDDEADYIQKDSAAMRHLNYQSTHEPLEPSLLEEENRHKTKKEVMEEIIAKSKFFKTQKAMEKEVDEHLTEQLDKDFASLLQSKAFLSLSQPNEANALKELPTKGHSKSESKEKALAKEQSDAYDKLVKELPMERRARPSDRKKTAEEIAQDERERLEFLEEERQRRMGGLEDSDDDEAEDDDSVRKSAPKKSKHVSGDDLGDSLLSGDDLAKKTCHIDDIVRSKFGANTKIENSDNSRDDESDETSGNDDNSNDDRNDDEDSSDEEEEDDEDSDGNEGNSDMPLVKDWEQSEDDNLSTDDEEMKNSELENVKSQGSKYNSPGKRDTNEKESSLIEKKSLPFLIEAPTNIRDLCSLIDNRPEAEIVEAINRIRVCNAIRLSTENRRKMQVFYGVLLQYFAVLATRNPINFKLLNLLVKPLVEMGTETPYFTAICARERLLRIRNQFCENVKNPEESAWPSLKTLFLLRLWSLTFPCSDYRHIVMTPATLLMCEYLMRCPIVTGRDTAVGSFLCSMLLSVAKQSQNIYPEALMFLQLLLTSATEKPGSQKLSGLSFADFKILKPWLYLRYLVSSVDPVNFFSIMSMPADSAFFLSDNFRASILSSVVETLRGFVNIYENLVSFPEIFMPMSSLLDEVIEQANLPDFLRGNMEAVTDLIKKKADKHETLRLPLQMRKQKPAPIKLLNPKFEEEFAKGRDYDPDRERVERKKLKKLLKKEAKGAVRELRKDNYFLHEVKKKERVLMEEEKVEMYGKARAFLQEQEHAYKSGQLGKGKKGNR</sequence>
<evidence type="ECO:0000256" key="2">
    <source>
        <dbReference type="ARBA" id="ARBA00007466"/>
    </source>
</evidence>
<evidence type="ECO:0000256" key="4">
    <source>
        <dbReference type="ARBA" id="ARBA00022552"/>
    </source>
</evidence>
<dbReference type="Proteomes" id="UP000663760">
    <property type="component" value="Chromosome 3"/>
</dbReference>
<evidence type="ECO:0000256" key="3">
    <source>
        <dbReference type="ARBA" id="ARBA00022517"/>
    </source>
</evidence>
<keyword evidence="4" id="KW-0698">rRNA processing</keyword>
<keyword evidence="9" id="KW-1185">Reference proteome</keyword>
<feature type="region of interest" description="Disordered" evidence="7">
    <location>
        <begin position="1"/>
        <end position="44"/>
    </location>
</feature>
<keyword evidence="3" id="KW-0690">Ribosome biogenesis</keyword>
<evidence type="ECO:0000256" key="6">
    <source>
        <dbReference type="ARBA" id="ARBA00024695"/>
    </source>
</evidence>
<reference evidence="8" key="1">
    <citation type="submission" date="2020-02" db="EMBL/GenBank/DDBJ databases">
        <authorList>
            <person name="Scholz U."/>
            <person name="Mascher M."/>
            <person name="Fiebig A."/>
        </authorList>
    </citation>
    <scope>NUCLEOTIDE SEQUENCE</scope>
</reference>
<dbReference type="EMBL" id="LR746266">
    <property type="protein sequence ID" value="CAA7393380.1"/>
    <property type="molecule type" value="Genomic_DNA"/>
</dbReference>
<feature type="compositionally biased region" description="Acidic residues" evidence="7">
    <location>
        <begin position="460"/>
        <end position="472"/>
    </location>
</feature>
<dbReference type="GO" id="GO:0030490">
    <property type="term" value="P:maturation of SSU-rRNA"/>
    <property type="evidence" value="ECO:0007669"/>
    <property type="project" value="TreeGrafter"/>
</dbReference>